<evidence type="ECO:0000313" key="2">
    <source>
        <dbReference type="EMBL" id="MCU7247038.1"/>
    </source>
</evidence>
<dbReference type="EMBL" id="JAOSKY010000002">
    <property type="protein sequence ID" value="MCU7247038.1"/>
    <property type="molecule type" value="Genomic_DNA"/>
</dbReference>
<evidence type="ECO:0000256" key="1">
    <source>
        <dbReference type="SAM" id="MobiDB-lite"/>
    </source>
</evidence>
<dbReference type="RefSeq" id="WP_262146449.1">
    <property type="nucleotide sequence ID" value="NZ_JAOSKY010000002.1"/>
</dbReference>
<reference evidence="2" key="1">
    <citation type="submission" date="2022-09" db="EMBL/GenBank/DDBJ databases">
        <authorList>
            <person name="Cesa-Luna C."/>
            <person name="Girard L."/>
            <person name="Lood C."/>
            <person name="Hofte M."/>
            <person name="De Mot R."/>
        </authorList>
    </citation>
    <scope>NUCLEOTIDE SEQUENCE</scope>
    <source>
        <strain evidence="2">B1M3-32</strain>
    </source>
</reference>
<accession>A0A9X3BBG6</accession>
<name>A0A9X3BBG6_9PSED</name>
<keyword evidence="3" id="KW-1185">Reference proteome</keyword>
<dbReference type="AlphaFoldDB" id="A0A9X3BBG6"/>
<proteinExistence type="predicted"/>
<protein>
    <submittedName>
        <fullName evidence="2">Uncharacterized protein</fullName>
    </submittedName>
</protein>
<reference evidence="2" key="2">
    <citation type="journal article" date="2023" name="mSystems">
        <title>Charting the Lipopeptidome of Nonpathogenic Pseudomonas.</title>
        <authorList>
            <person name="Cesa-Luna C."/>
            <person name="Geudens N."/>
            <person name="Girard L."/>
            <person name="De Roo V."/>
            <person name="Maklad H.R."/>
            <person name="Martins J.C."/>
            <person name="Hofte M."/>
            <person name="De Mot R."/>
        </authorList>
    </citation>
    <scope>NUCLEOTIDE SEQUENCE</scope>
    <source>
        <strain evidence="2">B1M3-32</strain>
    </source>
</reference>
<evidence type="ECO:0000313" key="3">
    <source>
        <dbReference type="Proteomes" id="UP001139955"/>
    </source>
</evidence>
<dbReference type="Proteomes" id="UP001139955">
    <property type="component" value="Unassembled WGS sequence"/>
</dbReference>
<gene>
    <name evidence="2" type="ORF">OC940_04385</name>
</gene>
<comment type="caution">
    <text evidence="2">The sequence shown here is derived from an EMBL/GenBank/DDBJ whole genome shotgun (WGS) entry which is preliminary data.</text>
</comment>
<feature type="region of interest" description="Disordered" evidence="1">
    <location>
        <begin position="42"/>
        <end position="64"/>
    </location>
</feature>
<organism evidence="2 3">
    <name type="scientific">Pseudomonas koreensis</name>
    <dbReference type="NCBI Taxonomy" id="198620"/>
    <lineage>
        <taxon>Bacteria</taxon>
        <taxon>Pseudomonadati</taxon>
        <taxon>Pseudomonadota</taxon>
        <taxon>Gammaproteobacteria</taxon>
        <taxon>Pseudomonadales</taxon>
        <taxon>Pseudomonadaceae</taxon>
        <taxon>Pseudomonas</taxon>
    </lineage>
</organism>
<sequence length="94" mass="10677">MVIHFKVDGHLACGHKGHNLSSSRELNRVKCRSCRSTDAYKNARKDQRNAARRAARRASTAHSTGNWRSEWIERLTEMVGLQRLPRGFAGQAFV</sequence>